<evidence type="ECO:0000256" key="1">
    <source>
        <dbReference type="ARBA" id="ARBA00000085"/>
    </source>
</evidence>
<evidence type="ECO:0000313" key="12">
    <source>
        <dbReference type="EMBL" id="MCY9698362.1"/>
    </source>
</evidence>
<dbReference type="SUPFAM" id="SSF55785">
    <property type="entry name" value="PYP-like sensor domain (PAS domain)"/>
    <property type="match status" value="6"/>
</dbReference>
<sequence length="1174" mass="136137">MVFFYRSYVKRLTKELSQIIQQVQDFLENMDVAVWSFENDLQKFVCNSEAFFKITGYAPDTIIDWNSWINLIHPEDLPIFEASSAIVLQGLQHSTGYRIIRSNGDIRWIEVKVEPFMDNIGYKKRLEGILIDVTPLKEALYKSELRYKSLIDKDYAVDRFEESETMYRLIAENTTDMVRIVEVNGKTIYASPSHLKLLGYSPEQYIEQDIFTKMIHPEDTEMIIREFMEMVASKQPRCIQFRVTHANGELRYFEEYGTPVVRDDGKIEHIIFVARDITEKKLTELALEESEAKYRLIAENMTDLIGVVDIHGKLLYVSKRGLGYDDTCMIGTSGFDYVFPEDNNFVREQFIEIIRSKTNALLNFRFIHADGHTIYSDCMATPVLKEDGEVKSIVIVSRDITDRVQIERELKESEDRYQRLIELSPKPIATHRDGVFTYINPSGVRFLGATGKHEIVGKSIYERVHPDYKEMAKERVKLVIEEKYVDSIEYKMIRLDGQTIEAESIGIYDDTARSVIAIFNDISERKKMEIALRESEERYRRVVELSPVAITIYKDDRFTYINPSGMKVIGAEKPEDFIGTNALEWVHPIDKDFVRELLKNRLPFDYTAPREYKIIRLDGKEIDVSLISVYDSQSDSVQFAFEDITARKEAERALSESEELNRRLVELSPEAIVLHCDFKFKYVNPVGLKLFGASSMSELKGKNILDYIHPDFKEETSMRLSAIYDLHSATSIVEQKLIRYDGSIIDVDIIAASLSHRGINSGLTMIRDVTDRRIVEEERRITEQIIRESEDRYCRLQTSLDRFSHDLLGVMKVEDIETRLIKEIQDITRASTISILEVDQNNHAVIRNGNRDIGNSLMRDILELNLKELPFCEIIEIADGYIIKLIDIKEHIHLLCFNEKPPFLKIKPKCIWLKTITRYVSVLYDNFRLIEDLTKELEQIVSLQVAPSWLLRLLFRMSENERKRLSQDLHDAALQEQIIWYRKLDQMLTDPSVTPDLRVQLQQITNGLLDVVYQIRITCNELRPPMLKEEGLVSSLEALFEFTQLRADYAIQFEINSFRHALDDELLIGLYRIVQELLANASKHSKATQVHITLFSRSDGIELTYKDNGIGMDLSVVEDSFKSMGVYGMKERVRSMDGRIDFHSIPDDDGLAIHVFIPTHLTERNSNSIEVLRT</sequence>
<dbReference type="InterPro" id="IPR036890">
    <property type="entry name" value="HATPase_C_sf"/>
</dbReference>
<organism evidence="12 13">
    <name type="scientific">Paenibacillus alginolyticus</name>
    <dbReference type="NCBI Taxonomy" id="59839"/>
    <lineage>
        <taxon>Bacteria</taxon>
        <taxon>Bacillati</taxon>
        <taxon>Bacillota</taxon>
        <taxon>Bacilli</taxon>
        <taxon>Bacillales</taxon>
        <taxon>Paenibacillaceae</taxon>
        <taxon>Paenibacillus</taxon>
    </lineage>
</organism>
<reference evidence="12 13" key="1">
    <citation type="submission" date="2022-05" db="EMBL/GenBank/DDBJ databases">
        <title>Genome Sequencing of Bee-Associated Microbes.</title>
        <authorList>
            <person name="Dunlap C."/>
        </authorList>
    </citation>
    <scope>NUCLEOTIDE SEQUENCE [LARGE SCALE GENOMIC DNA]</scope>
    <source>
        <strain evidence="12 13">NRRL B-14421</strain>
    </source>
</reference>
<dbReference type="SUPFAM" id="SSF55874">
    <property type="entry name" value="ATPase domain of HSP90 chaperone/DNA topoisomerase II/histidine kinase"/>
    <property type="match status" value="1"/>
</dbReference>
<dbReference type="Pfam" id="PF13426">
    <property type="entry name" value="PAS_9"/>
    <property type="match status" value="1"/>
</dbReference>
<dbReference type="RefSeq" id="WP_268618791.1">
    <property type="nucleotide sequence ID" value="NZ_JAMDMX010000243.1"/>
</dbReference>
<dbReference type="SMART" id="SM00086">
    <property type="entry name" value="PAC"/>
    <property type="match status" value="6"/>
</dbReference>
<gene>
    <name evidence="12" type="ORF">M5X19_36820</name>
</gene>
<keyword evidence="13" id="KW-1185">Reference proteome</keyword>
<keyword evidence="4" id="KW-0808">Transferase</keyword>
<accession>A0ABT4GQ82</accession>
<dbReference type="InterPro" id="IPR001610">
    <property type="entry name" value="PAC"/>
</dbReference>
<evidence type="ECO:0000259" key="10">
    <source>
        <dbReference type="PROSITE" id="PS50112"/>
    </source>
</evidence>
<dbReference type="Pfam" id="PF02518">
    <property type="entry name" value="HATPase_c"/>
    <property type="match status" value="1"/>
</dbReference>
<dbReference type="InterPro" id="IPR052162">
    <property type="entry name" value="Sensor_kinase/Photoreceptor"/>
</dbReference>
<dbReference type="PANTHER" id="PTHR43304:SF1">
    <property type="entry name" value="PAC DOMAIN-CONTAINING PROTEIN"/>
    <property type="match status" value="1"/>
</dbReference>
<dbReference type="PANTHER" id="PTHR43304">
    <property type="entry name" value="PHYTOCHROME-LIKE PROTEIN CPH1"/>
    <property type="match status" value="1"/>
</dbReference>
<keyword evidence="3" id="KW-0597">Phosphoprotein</keyword>
<feature type="domain" description="PAC" evidence="11">
    <location>
        <begin position="93"/>
        <end position="145"/>
    </location>
</feature>
<dbReference type="InterPro" id="IPR013767">
    <property type="entry name" value="PAS_fold"/>
</dbReference>
<evidence type="ECO:0000313" key="13">
    <source>
        <dbReference type="Proteomes" id="UP001527099"/>
    </source>
</evidence>
<comment type="catalytic activity">
    <reaction evidence="1">
        <text>ATP + protein L-histidine = ADP + protein N-phospho-L-histidine.</text>
        <dbReference type="EC" id="2.7.13.3"/>
    </reaction>
</comment>
<dbReference type="InterPro" id="IPR005467">
    <property type="entry name" value="His_kinase_dom"/>
</dbReference>
<feature type="domain" description="PAC" evidence="11">
    <location>
        <begin position="360"/>
        <end position="412"/>
    </location>
</feature>
<proteinExistence type="predicted"/>
<feature type="domain" description="PAS" evidence="10">
    <location>
        <begin position="413"/>
        <end position="483"/>
    </location>
</feature>
<feature type="domain" description="Histidine kinase" evidence="9">
    <location>
        <begin position="1070"/>
        <end position="1161"/>
    </location>
</feature>
<evidence type="ECO:0000256" key="8">
    <source>
        <dbReference type="ARBA" id="ARBA00023012"/>
    </source>
</evidence>
<feature type="domain" description="PAC" evidence="11">
    <location>
        <begin position="237"/>
        <end position="289"/>
    </location>
</feature>
<evidence type="ECO:0000256" key="5">
    <source>
        <dbReference type="ARBA" id="ARBA00022741"/>
    </source>
</evidence>
<evidence type="ECO:0000256" key="3">
    <source>
        <dbReference type="ARBA" id="ARBA00022553"/>
    </source>
</evidence>
<keyword evidence="8" id="KW-0902">Two-component regulatory system</keyword>
<dbReference type="Gene3D" id="3.30.565.10">
    <property type="entry name" value="Histidine kinase-like ATPase, C-terminal domain"/>
    <property type="match status" value="1"/>
</dbReference>
<dbReference type="SMART" id="SM00387">
    <property type="entry name" value="HATPase_c"/>
    <property type="match status" value="1"/>
</dbReference>
<dbReference type="InterPro" id="IPR000700">
    <property type="entry name" value="PAS-assoc_C"/>
</dbReference>
<dbReference type="EC" id="2.7.13.3" evidence="2"/>
<keyword evidence="6" id="KW-0418">Kinase</keyword>
<dbReference type="CDD" id="cd16917">
    <property type="entry name" value="HATPase_UhpB-NarQ-NarX-like"/>
    <property type="match status" value="1"/>
</dbReference>
<dbReference type="Gene3D" id="3.30.450.20">
    <property type="entry name" value="PAS domain"/>
    <property type="match status" value="6"/>
</dbReference>
<dbReference type="InterPro" id="IPR013655">
    <property type="entry name" value="PAS_fold_3"/>
</dbReference>
<feature type="domain" description="PAC" evidence="11">
    <location>
        <begin position="486"/>
        <end position="534"/>
    </location>
</feature>
<dbReference type="Pfam" id="PF00989">
    <property type="entry name" value="PAS"/>
    <property type="match status" value="1"/>
</dbReference>
<dbReference type="Pfam" id="PF08447">
    <property type="entry name" value="PAS_3"/>
    <property type="match status" value="3"/>
</dbReference>
<dbReference type="InterPro" id="IPR000014">
    <property type="entry name" value="PAS"/>
</dbReference>
<evidence type="ECO:0000256" key="2">
    <source>
        <dbReference type="ARBA" id="ARBA00012438"/>
    </source>
</evidence>
<keyword evidence="5" id="KW-0547">Nucleotide-binding</keyword>
<dbReference type="InterPro" id="IPR003594">
    <property type="entry name" value="HATPase_dom"/>
</dbReference>
<feature type="domain" description="PAC" evidence="11">
    <location>
        <begin position="608"/>
        <end position="656"/>
    </location>
</feature>
<dbReference type="CDD" id="cd00130">
    <property type="entry name" value="PAS"/>
    <property type="match status" value="6"/>
</dbReference>
<evidence type="ECO:0000256" key="6">
    <source>
        <dbReference type="ARBA" id="ARBA00022777"/>
    </source>
</evidence>
<dbReference type="NCBIfam" id="TIGR00229">
    <property type="entry name" value="sensory_box"/>
    <property type="match status" value="6"/>
</dbReference>
<dbReference type="Proteomes" id="UP001527099">
    <property type="component" value="Unassembled WGS sequence"/>
</dbReference>
<evidence type="ECO:0000256" key="7">
    <source>
        <dbReference type="ARBA" id="ARBA00022840"/>
    </source>
</evidence>
<keyword evidence="7" id="KW-0067">ATP-binding</keyword>
<comment type="caution">
    <text evidence="12">The sequence shown here is derived from an EMBL/GenBank/DDBJ whole genome shotgun (WGS) entry which is preliminary data.</text>
</comment>
<dbReference type="SMART" id="SM00091">
    <property type="entry name" value="PAS"/>
    <property type="match status" value="6"/>
</dbReference>
<dbReference type="Pfam" id="PF13188">
    <property type="entry name" value="PAS_8"/>
    <property type="match status" value="1"/>
</dbReference>
<evidence type="ECO:0000259" key="9">
    <source>
        <dbReference type="PROSITE" id="PS50109"/>
    </source>
</evidence>
<dbReference type="PROSITE" id="PS50113">
    <property type="entry name" value="PAC"/>
    <property type="match status" value="5"/>
</dbReference>
<dbReference type="EMBL" id="JAMDMX010000243">
    <property type="protein sequence ID" value="MCY9698362.1"/>
    <property type="molecule type" value="Genomic_DNA"/>
</dbReference>
<dbReference type="PROSITE" id="PS50112">
    <property type="entry name" value="PAS"/>
    <property type="match status" value="4"/>
</dbReference>
<dbReference type="PROSITE" id="PS50109">
    <property type="entry name" value="HIS_KIN"/>
    <property type="match status" value="1"/>
</dbReference>
<evidence type="ECO:0000259" key="11">
    <source>
        <dbReference type="PROSITE" id="PS50113"/>
    </source>
</evidence>
<feature type="domain" description="PAS" evidence="10">
    <location>
        <begin position="19"/>
        <end position="91"/>
    </location>
</feature>
<name>A0ABT4GQ82_9BACL</name>
<protein>
    <recommendedName>
        <fullName evidence="2">histidine kinase</fullName>
        <ecNumber evidence="2">2.7.13.3</ecNumber>
    </recommendedName>
</protein>
<evidence type="ECO:0000256" key="4">
    <source>
        <dbReference type="ARBA" id="ARBA00022679"/>
    </source>
</evidence>
<feature type="domain" description="PAS" evidence="10">
    <location>
        <begin position="535"/>
        <end position="605"/>
    </location>
</feature>
<dbReference type="InterPro" id="IPR035965">
    <property type="entry name" value="PAS-like_dom_sf"/>
</dbReference>
<feature type="domain" description="PAS" evidence="10">
    <location>
        <begin position="163"/>
        <end position="234"/>
    </location>
</feature>